<proteinExistence type="predicted"/>
<feature type="non-terminal residue" evidence="1">
    <location>
        <position position="91"/>
    </location>
</feature>
<dbReference type="EMBL" id="BARS01058603">
    <property type="protein sequence ID" value="GAG49721.1"/>
    <property type="molecule type" value="Genomic_DNA"/>
</dbReference>
<reference evidence="1" key="1">
    <citation type="journal article" date="2014" name="Front. Microbiol.">
        <title>High frequency of phylogenetically diverse reductive dehalogenase-homologous genes in deep subseafloor sedimentary metagenomes.</title>
        <authorList>
            <person name="Kawai M."/>
            <person name="Futagami T."/>
            <person name="Toyoda A."/>
            <person name="Takaki Y."/>
            <person name="Nishi S."/>
            <person name="Hori S."/>
            <person name="Arai W."/>
            <person name="Tsubouchi T."/>
            <person name="Morono Y."/>
            <person name="Uchiyama I."/>
            <person name="Ito T."/>
            <person name="Fujiyama A."/>
            <person name="Inagaki F."/>
            <person name="Takami H."/>
        </authorList>
    </citation>
    <scope>NUCLEOTIDE SEQUENCE</scope>
    <source>
        <strain evidence="1">Expedition CK06-06</strain>
    </source>
</reference>
<dbReference type="AlphaFoldDB" id="X0ZNE8"/>
<organism evidence="1">
    <name type="scientific">marine sediment metagenome</name>
    <dbReference type="NCBI Taxonomy" id="412755"/>
    <lineage>
        <taxon>unclassified sequences</taxon>
        <taxon>metagenomes</taxon>
        <taxon>ecological metagenomes</taxon>
    </lineage>
</organism>
<comment type="caution">
    <text evidence="1">The sequence shown here is derived from an EMBL/GenBank/DDBJ whole genome shotgun (WGS) entry which is preliminary data.</text>
</comment>
<accession>X0ZNE8</accession>
<protein>
    <submittedName>
        <fullName evidence="1">Uncharacterized protein</fullName>
    </submittedName>
</protein>
<gene>
    <name evidence="1" type="ORF">S01H1_85370</name>
</gene>
<evidence type="ECO:0000313" key="1">
    <source>
        <dbReference type="EMBL" id="GAG49721.1"/>
    </source>
</evidence>
<feature type="non-terminal residue" evidence="1">
    <location>
        <position position="1"/>
    </location>
</feature>
<sequence>EIGLFPEFEKGTFDYVEPWYKYQYLFEDNCYRLRTGQAPRWQIWLDFSGDGAALAKSANAPLVPSAESAQAFASGVWGYTAPAGSPGMAEY</sequence>
<name>X0ZNE8_9ZZZZ</name>